<feature type="domain" description="RING-type" evidence="6">
    <location>
        <begin position="376"/>
        <end position="426"/>
    </location>
</feature>
<evidence type="ECO:0000256" key="5">
    <source>
        <dbReference type="SAM" id="Phobius"/>
    </source>
</evidence>
<dbReference type="InterPro" id="IPR001841">
    <property type="entry name" value="Znf_RING"/>
</dbReference>
<dbReference type="OMA" id="NITIIQW"/>
<keyword evidence="8" id="KW-1185">Reference proteome</keyword>
<dbReference type="InterPro" id="IPR051834">
    <property type="entry name" value="RING_finger_E3_ligase"/>
</dbReference>
<sequence length="435" mass="50970">MNNLDQSIQSEFNEFTAQFQQQEKVINNPESLSFQNKSEQLYQNQSIQFQSAEQLQSFQQSFNHFQDFPQVELLDTSQNETEQYLNISFQDIIQLLFNNECPQLNNVLKTVIFRSCIIINVFTILNLIFIINEVVALYFSLITKDDIKELFSVYFGFNLISDCLVIYINCQLRYTINEAEQINHGDVTHSIIEYLKYTIKLNSPFEDILDDEEQNSQAQQVAISISEKITTTKWLSYLLESQNSQMFALNRVCLLVKMILFAWGNITIIQWAFLNWNDKMKGMDQFEFILIILTLISMLIGYMVIAMIICIILIICAIIPILIGMAIWQSCSWCTDLYYEYKQHRIEQQRIGFLSNLNSQKFQDLKNQDTNIHEECSICLQTYQIDDNCVKLPCNVDGGNKKINHIFHDECIRIWIQDQGSCPICRTIFIERLEN</sequence>
<feature type="transmembrane region" description="Helical" evidence="5">
    <location>
        <begin position="252"/>
        <end position="274"/>
    </location>
</feature>
<keyword evidence="5" id="KW-0472">Membrane</keyword>
<dbReference type="AlphaFoldDB" id="A0A8S1KUA8"/>
<proteinExistence type="predicted"/>
<dbReference type="Pfam" id="PF13639">
    <property type="entry name" value="zf-RING_2"/>
    <property type="match status" value="1"/>
</dbReference>
<dbReference type="CDD" id="cd16454">
    <property type="entry name" value="RING-H2_PA-TM-RING"/>
    <property type="match status" value="1"/>
</dbReference>
<evidence type="ECO:0000313" key="7">
    <source>
        <dbReference type="EMBL" id="CAD8056296.1"/>
    </source>
</evidence>
<gene>
    <name evidence="7" type="ORF">PPRIM_AZ9-3.1.T0240241</name>
</gene>
<keyword evidence="5" id="KW-1133">Transmembrane helix</keyword>
<feature type="transmembrane region" description="Helical" evidence="5">
    <location>
        <begin position="151"/>
        <end position="170"/>
    </location>
</feature>
<evidence type="ECO:0000256" key="1">
    <source>
        <dbReference type="ARBA" id="ARBA00022723"/>
    </source>
</evidence>
<accession>A0A8S1KUA8</accession>
<evidence type="ECO:0000256" key="3">
    <source>
        <dbReference type="ARBA" id="ARBA00022833"/>
    </source>
</evidence>
<dbReference type="PANTHER" id="PTHR45931:SF3">
    <property type="entry name" value="RING ZINC FINGER-CONTAINING PROTEIN"/>
    <property type="match status" value="1"/>
</dbReference>
<dbReference type="GO" id="GO:0005634">
    <property type="term" value="C:nucleus"/>
    <property type="evidence" value="ECO:0007669"/>
    <property type="project" value="TreeGrafter"/>
</dbReference>
<dbReference type="GO" id="GO:0006511">
    <property type="term" value="P:ubiquitin-dependent protein catabolic process"/>
    <property type="evidence" value="ECO:0007669"/>
    <property type="project" value="TreeGrafter"/>
</dbReference>
<protein>
    <recommendedName>
        <fullName evidence="6">RING-type domain-containing protein</fullName>
    </recommendedName>
</protein>
<dbReference type="Proteomes" id="UP000688137">
    <property type="component" value="Unassembled WGS sequence"/>
</dbReference>
<evidence type="ECO:0000259" key="6">
    <source>
        <dbReference type="PROSITE" id="PS50089"/>
    </source>
</evidence>
<dbReference type="PROSITE" id="PS50089">
    <property type="entry name" value="ZF_RING_2"/>
    <property type="match status" value="1"/>
</dbReference>
<name>A0A8S1KUA8_PARPR</name>
<comment type="caution">
    <text evidence="7">The sequence shown here is derived from an EMBL/GenBank/DDBJ whole genome shotgun (WGS) entry which is preliminary data.</text>
</comment>
<keyword evidence="2 4" id="KW-0863">Zinc-finger</keyword>
<dbReference type="GO" id="GO:0061630">
    <property type="term" value="F:ubiquitin protein ligase activity"/>
    <property type="evidence" value="ECO:0007669"/>
    <property type="project" value="TreeGrafter"/>
</dbReference>
<feature type="transmembrane region" description="Helical" evidence="5">
    <location>
        <begin position="117"/>
        <end position="139"/>
    </location>
</feature>
<keyword evidence="3" id="KW-0862">Zinc</keyword>
<organism evidence="7 8">
    <name type="scientific">Paramecium primaurelia</name>
    <dbReference type="NCBI Taxonomy" id="5886"/>
    <lineage>
        <taxon>Eukaryota</taxon>
        <taxon>Sar</taxon>
        <taxon>Alveolata</taxon>
        <taxon>Ciliophora</taxon>
        <taxon>Intramacronucleata</taxon>
        <taxon>Oligohymenophorea</taxon>
        <taxon>Peniculida</taxon>
        <taxon>Parameciidae</taxon>
        <taxon>Paramecium</taxon>
    </lineage>
</organism>
<evidence type="ECO:0000313" key="8">
    <source>
        <dbReference type="Proteomes" id="UP000688137"/>
    </source>
</evidence>
<evidence type="ECO:0000256" key="2">
    <source>
        <dbReference type="ARBA" id="ARBA00022771"/>
    </source>
</evidence>
<keyword evidence="5" id="KW-0812">Transmembrane</keyword>
<dbReference type="GO" id="GO:0008270">
    <property type="term" value="F:zinc ion binding"/>
    <property type="evidence" value="ECO:0007669"/>
    <property type="project" value="UniProtKB-KW"/>
</dbReference>
<feature type="transmembrane region" description="Helical" evidence="5">
    <location>
        <begin position="310"/>
        <end position="328"/>
    </location>
</feature>
<evidence type="ECO:0000256" key="4">
    <source>
        <dbReference type="PROSITE-ProRule" id="PRU00175"/>
    </source>
</evidence>
<keyword evidence="1" id="KW-0479">Metal-binding</keyword>
<dbReference type="PANTHER" id="PTHR45931">
    <property type="entry name" value="SI:CH211-59O9.10"/>
    <property type="match status" value="1"/>
</dbReference>
<reference evidence="7" key="1">
    <citation type="submission" date="2021-01" db="EMBL/GenBank/DDBJ databases">
        <authorList>
            <consortium name="Genoscope - CEA"/>
            <person name="William W."/>
        </authorList>
    </citation>
    <scope>NUCLEOTIDE SEQUENCE</scope>
</reference>
<dbReference type="EMBL" id="CAJJDM010000022">
    <property type="protein sequence ID" value="CAD8056296.1"/>
    <property type="molecule type" value="Genomic_DNA"/>
</dbReference>